<feature type="transmembrane region" description="Helical" evidence="1">
    <location>
        <begin position="98"/>
        <end position="119"/>
    </location>
</feature>
<evidence type="ECO:0000313" key="3">
    <source>
        <dbReference type="Proteomes" id="UP000295198"/>
    </source>
</evidence>
<organism evidence="2 3">
    <name type="scientific">Nocardioides guangzhouensis</name>
    <dbReference type="NCBI Taxonomy" id="2497878"/>
    <lineage>
        <taxon>Bacteria</taxon>
        <taxon>Bacillati</taxon>
        <taxon>Actinomycetota</taxon>
        <taxon>Actinomycetes</taxon>
        <taxon>Propionibacteriales</taxon>
        <taxon>Nocardioidaceae</taxon>
        <taxon>Nocardioides</taxon>
    </lineage>
</organism>
<keyword evidence="1" id="KW-1133">Transmembrane helix</keyword>
<dbReference type="AlphaFoldDB" id="A0A4Q4ZFS4"/>
<dbReference type="OrthoDB" id="3823945at2"/>
<dbReference type="EMBL" id="SDKM01000012">
    <property type="protein sequence ID" value="RYP86271.1"/>
    <property type="molecule type" value="Genomic_DNA"/>
</dbReference>
<protein>
    <recommendedName>
        <fullName evidence="4">DUF4386 family protein</fullName>
    </recommendedName>
</protein>
<feature type="transmembrane region" description="Helical" evidence="1">
    <location>
        <begin position="150"/>
        <end position="172"/>
    </location>
</feature>
<evidence type="ECO:0000256" key="1">
    <source>
        <dbReference type="SAM" id="Phobius"/>
    </source>
</evidence>
<keyword evidence="1" id="KW-0472">Membrane</keyword>
<reference evidence="2 3" key="1">
    <citation type="submission" date="2019-01" db="EMBL/GenBank/DDBJ databases">
        <title>Nocardioides guangzhouensis sp. nov., an actinobacterium isolated from soil.</title>
        <authorList>
            <person name="Fu Y."/>
            <person name="Cai Y."/>
            <person name="Lin Z."/>
            <person name="Chen P."/>
        </authorList>
    </citation>
    <scope>NUCLEOTIDE SEQUENCE [LARGE SCALE GENOMIC DNA]</scope>
    <source>
        <strain evidence="2 3">130</strain>
    </source>
</reference>
<sequence>MTVTQAPAAPVQHAPGTTATKVAAGAAALLAVSLFMTVAVINVPHDPSDQELLAWWQDSGNRWSGVLSGAWALGVAVTVPVILNHLHRMDAAARSPQWLSFARSMGGAVTAVWLVTGAARGTLGHLVDTMDEPLPGVDVLRFSTALNYTLLGQFGMAVLALCMLAVSVVVLRTGAFGRWLGYVGAACSAVMMAAVLAQVGAIAEPVAILWALCVAVAIWRQPVIDAS</sequence>
<evidence type="ECO:0000313" key="2">
    <source>
        <dbReference type="EMBL" id="RYP86271.1"/>
    </source>
</evidence>
<accession>A0A4Q4ZFS4</accession>
<proteinExistence type="predicted"/>
<feature type="transmembrane region" description="Helical" evidence="1">
    <location>
        <begin position="202"/>
        <end position="219"/>
    </location>
</feature>
<feature type="transmembrane region" description="Helical" evidence="1">
    <location>
        <begin position="63"/>
        <end position="86"/>
    </location>
</feature>
<dbReference type="Proteomes" id="UP000295198">
    <property type="component" value="Unassembled WGS sequence"/>
</dbReference>
<comment type="caution">
    <text evidence="2">The sequence shown here is derived from an EMBL/GenBank/DDBJ whole genome shotgun (WGS) entry which is preliminary data.</text>
</comment>
<evidence type="ECO:0008006" key="4">
    <source>
        <dbReference type="Google" id="ProtNLM"/>
    </source>
</evidence>
<gene>
    <name evidence="2" type="ORF">EKO23_09975</name>
</gene>
<keyword evidence="1" id="KW-0812">Transmembrane</keyword>
<name>A0A4Q4ZFS4_9ACTN</name>
<dbReference type="RefSeq" id="WP_134716762.1">
    <property type="nucleotide sequence ID" value="NZ_SDKM01000012.1"/>
</dbReference>
<feature type="transmembrane region" description="Helical" evidence="1">
    <location>
        <begin position="179"/>
        <end position="196"/>
    </location>
</feature>
<feature type="transmembrane region" description="Helical" evidence="1">
    <location>
        <begin position="22"/>
        <end position="43"/>
    </location>
</feature>
<keyword evidence="3" id="KW-1185">Reference proteome</keyword>